<dbReference type="Proteomes" id="UP000269396">
    <property type="component" value="Unassembled WGS sequence"/>
</dbReference>
<name>A0A183NUQ4_9TREM</name>
<keyword evidence="2" id="KW-1185">Reference proteome</keyword>
<gene>
    <name evidence="1" type="ORF">SMTD_LOCUS5840</name>
</gene>
<reference evidence="1 2" key="1">
    <citation type="submission" date="2018-11" db="EMBL/GenBank/DDBJ databases">
        <authorList>
            <consortium name="Pathogen Informatics"/>
        </authorList>
    </citation>
    <scope>NUCLEOTIDE SEQUENCE [LARGE SCALE GENOMIC DNA]</scope>
    <source>
        <strain>Denwood</strain>
        <strain evidence="2">Zambia</strain>
    </source>
</reference>
<organism evidence="1 2">
    <name type="scientific">Schistosoma mattheei</name>
    <dbReference type="NCBI Taxonomy" id="31246"/>
    <lineage>
        <taxon>Eukaryota</taxon>
        <taxon>Metazoa</taxon>
        <taxon>Spiralia</taxon>
        <taxon>Lophotrochozoa</taxon>
        <taxon>Platyhelminthes</taxon>
        <taxon>Trematoda</taxon>
        <taxon>Digenea</taxon>
        <taxon>Strigeidida</taxon>
        <taxon>Schistosomatoidea</taxon>
        <taxon>Schistosomatidae</taxon>
        <taxon>Schistosoma</taxon>
    </lineage>
</organism>
<dbReference type="EMBL" id="UZAL01027245">
    <property type="protein sequence ID" value="VDP30697.1"/>
    <property type="molecule type" value="Genomic_DNA"/>
</dbReference>
<evidence type="ECO:0000313" key="2">
    <source>
        <dbReference type="Proteomes" id="UP000269396"/>
    </source>
</evidence>
<protein>
    <submittedName>
        <fullName evidence="1">Uncharacterized protein</fullName>
    </submittedName>
</protein>
<accession>A0A183NUQ4</accession>
<evidence type="ECO:0000313" key="1">
    <source>
        <dbReference type="EMBL" id="VDP30697.1"/>
    </source>
</evidence>
<proteinExistence type="predicted"/>
<dbReference type="AlphaFoldDB" id="A0A183NUQ4"/>
<sequence>MEINCRKVAEHHVFDVYVLLCDDVPYTFDPQDNHHHQCIVYAKSKQKQCKE</sequence>